<feature type="compositionally biased region" description="Basic and acidic residues" evidence="1">
    <location>
        <begin position="290"/>
        <end position="301"/>
    </location>
</feature>
<sequence>MAPRQRDPPPPGILASAFSFVSREIESFVTAATGGDVEGKIQPRPHASTSRVTLDLGVPSTDNSHECEKDVKKKHVQDGTGREAVRSRKRRPVHSDNESESSSRVMRRKSPCHADFSFVSIGDDLQHKESSLQASTSRTTLDAELSKRDDRGGPDRRKRARKISDSDPLQKCKPRARTNESDADDETDSPSARSPSSKSSRVGDNVTIHKASPAPSRSPSPVPLPLNIPRSTMPGSLFPRSPSLMPDTPSPGYIARRVRFIPPSSLSASVEEPTEEPCSRPFRPRHAPRRAVEETRVITDG</sequence>
<proteinExistence type="predicted"/>
<feature type="compositionally biased region" description="Basic and acidic residues" evidence="1">
    <location>
        <begin position="144"/>
        <end position="155"/>
    </location>
</feature>
<feature type="region of interest" description="Disordered" evidence="1">
    <location>
        <begin position="34"/>
        <end position="111"/>
    </location>
</feature>
<feature type="compositionally biased region" description="Basic and acidic residues" evidence="1">
    <location>
        <begin position="63"/>
        <end position="86"/>
    </location>
</feature>
<dbReference type="Proteomes" id="UP000092993">
    <property type="component" value="Unassembled WGS sequence"/>
</dbReference>
<name>A0A1C7M824_GRIFR</name>
<feature type="compositionally biased region" description="Polar residues" evidence="1">
    <location>
        <begin position="131"/>
        <end position="140"/>
    </location>
</feature>
<protein>
    <submittedName>
        <fullName evidence="2">Uncharacterized protein</fullName>
    </submittedName>
</protein>
<reference evidence="2 3" key="1">
    <citation type="submission" date="2016-03" db="EMBL/GenBank/DDBJ databases">
        <title>Whole genome sequencing of Grifola frondosa 9006-11.</title>
        <authorList>
            <person name="Min B."/>
            <person name="Park H."/>
            <person name="Kim J.-G."/>
            <person name="Cho H."/>
            <person name="Oh Y.-L."/>
            <person name="Kong W.-S."/>
            <person name="Choi I.-G."/>
        </authorList>
    </citation>
    <scope>NUCLEOTIDE SEQUENCE [LARGE SCALE GENOMIC DNA]</scope>
    <source>
        <strain evidence="2 3">9006-11</strain>
    </source>
</reference>
<comment type="caution">
    <text evidence="2">The sequence shown here is derived from an EMBL/GenBank/DDBJ whole genome shotgun (WGS) entry which is preliminary data.</text>
</comment>
<feature type="compositionally biased region" description="Pro residues" evidence="1">
    <location>
        <begin position="216"/>
        <end position="226"/>
    </location>
</feature>
<organism evidence="2 3">
    <name type="scientific">Grifola frondosa</name>
    <name type="common">Maitake</name>
    <name type="synonym">Polyporus frondosus</name>
    <dbReference type="NCBI Taxonomy" id="5627"/>
    <lineage>
        <taxon>Eukaryota</taxon>
        <taxon>Fungi</taxon>
        <taxon>Dikarya</taxon>
        <taxon>Basidiomycota</taxon>
        <taxon>Agaricomycotina</taxon>
        <taxon>Agaricomycetes</taxon>
        <taxon>Polyporales</taxon>
        <taxon>Grifolaceae</taxon>
        <taxon>Grifola</taxon>
    </lineage>
</organism>
<evidence type="ECO:0000256" key="1">
    <source>
        <dbReference type="SAM" id="MobiDB-lite"/>
    </source>
</evidence>
<feature type="region of interest" description="Disordered" evidence="1">
    <location>
        <begin position="266"/>
        <end position="301"/>
    </location>
</feature>
<dbReference type="OMA" id="NSHECEK"/>
<feature type="compositionally biased region" description="Low complexity" evidence="1">
    <location>
        <begin position="189"/>
        <end position="200"/>
    </location>
</feature>
<dbReference type="AlphaFoldDB" id="A0A1C7M824"/>
<feature type="region of interest" description="Disordered" evidence="1">
    <location>
        <begin position="127"/>
        <end position="250"/>
    </location>
</feature>
<gene>
    <name evidence="2" type="ORF">A0H81_07510</name>
</gene>
<keyword evidence="3" id="KW-1185">Reference proteome</keyword>
<evidence type="ECO:0000313" key="2">
    <source>
        <dbReference type="EMBL" id="OBZ72707.1"/>
    </source>
</evidence>
<dbReference type="EMBL" id="LUGG01000009">
    <property type="protein sequence ID" value="OBZ72707.1"/>
    <property type="molecule type" value="Genomic_DNA"/>
</dbReference>
<dbReference type="OrthoDB" id="3256736at2759"/>
<accession>A0A1C7M824</accession>
<evidence type="ECO:0000313" key="3">
    <source>
        <dbReference type="Proteomes" id="UP000092993"/>
    </source>
</evidence>